<feature type="region of interest" description="Disordered" evidence="1">
    <location>
        <begin position="1"/>
        <end position="35"/>
    </location>
</feature>
<proteinExistence type="predicted"/>
<accession>A0AAD9Y2Y0</accession>
<organism evidence="2 3">
    <name type="scientific">Colletotrichum kahawae</name>
    <name type="common">Coffee berry disease fungus</name>
    <dbReference type="NCBI Taxonomy" id="34407"/>
    <lineage>
        <taxon>Eukaryota</taxon>
        <taxon>Fungi</taxon>
        <taxon>Dikarya</taxon>
        <taxon>Ascomycota</taxon>
        <taxon>Pezizomycotina</taxon>
        <taxon>Sordariomycetes</taxon>
        <taxon>Hypocreomycetidae</taxon>
        <taxon>Glomerellales</taxon>
        <taxon>Glomerellaceae</taxon>
        <taxon>Colletotrichum</taxon>
        <taxon>Colletotrichum gloeosporioides species complex</taxon>
    </lineage>
</organism>
<dbReference type="PANTHER" id="PTHR35391">
    <property type="entry name" value="C2H2-TYPE DOMAIN-CONTAINING PROTEIN-RELATED"/>
    <property type="match status" value="1"/>
</dbReference>
<name>A0AAD9Y2Y0_COLKA</name>
<comment type="caution">
    <text evidence="2">The sequence shown here is derived from an EMBL/GenBank/DDBJ whole genome shotgun (WGS) entry which is preliminary data.</text>
</comment>
<dbReference type="Proteomes" id="UP001281614">
    <property type="component" value="Unassembled WGS sequence"/>
</dbReference>
<dbReference type="EMBL" id="VYYT01000444">
    <property type="protein sequence ID" value="KAK2735442.1"/>
    <property type="molecule type" value="Genomic_DNA"/>
</dbReference>
<protein>
    <submittedName>
        <fullName evidence="2">Uncharacterized protein</fullName>
    </submittedName>
</protein>
<dbReference type="AlphaFoldDB" id="A0AAD9Y2Y0"/>
<evidence type="ECO:0000313" key="2">
    <source>
        <dbReference type="EMBL" id="KAK2735442.1"/>
    </source>
</evidence>
<sequence>MKKHTLGGTRGLPDEMDQVPETNSAVPAKPTDNRLGHDRLSSFGYDASLNLTVGDGVDNVDVEMLDAGYEAQYIAQYGMEMVDAGYEAQFSTSSFTDRGFTYTSPTFPKPSTSHEFHHNQLSPVGMKQSITSTALKVLGSMDQALETNSARLPELPTLQNDFARFKVWAGNNNAHRTGLGSLEYRLCDASSIRQQVSRLLEDLDQAVQAALVLINGNTESKENADQDMTGAEEGERDIVEREWILSEVTDVIDRLLRLDISIKKPTPLDRFAVYSTAHVIDEELGVSHVREKFNGLDNYLSERLGRAMSRRRHYLKTNQSRHMNIVGGFYLRPCPKDIEGGALSTLSDMYEDGGAELDSEPLDVSQDDSKIPSIPTELYNRLFQCPYCLRQVIFQNKDSWE</sequence>
<gene>
    <name evidence="2" type="ORF">CKAH01_01823</name>
</gene>
<keyword evidence="3" id="KW-1185">Reference proteome</keyword>
<evidence type="ECO:0000313" key="3">
    <source>
        <dbReference type="Proteomes" id="UP001281614"/>
    </source>
</evidence>
<dbReference type="PANTHER" id="PTHR35391:SF7">
    <property type="entry name" value="C2H2-TYPE DOMAIN-CONTAINING PROTEIN"/>
    <property type="match status" value="1"/>
</dbReference>
<evidence type="ECO:0000256" key="1">
    <source>
        <dbReference type="SAM" id="MobiDB-lite"/>
    </source>
</evidence>
<reference evidence="2" key="1">
    <citation type="submission" date="2023-02" db="EMBL/GenBank/DDBJ databases">
        <title>Colletotrichum kahawae CIFC_Que2 genome sequencing and assembly.</title>
        <authorList>
            <person name="Baroncelli R."/>
        </authorList>
    </citation>
    <scope>NUCLEOTIDE SEQUENCE</scope>
    <source>
        <strain evidence="2">CIFC_Que2</strain>
    </source>
</reference>